<keyword evidence="5" id="KW-1185">Reference proteome</keyword>
<dbReference type="Pfam" id="PF00005">
    <property type="entry name" value="ABC_tran"/>
    <property type="match status" value="1"/>
</dbReference>
<organism evidence="4 5">
    <name type="scientific">Platanthera guangdongensis</name>
    <dbReference type="NCBI Taxonomy" id="2320717"/>
    <lineage>
        <taxon>Eukaryota</taxon>
        <taxon>Viridiplantae</taxon>
        <taxon>Streptophyta</taxon>
        <taxon>Embryophyta</taxon>
        <taxon>Tracheophyta</taxon>
        <taxon>Spermatophyta</taxon>
        <taxon>Magnoliopsida</taxon>
        <taxon>Liliopsida</taxon>
        <taxon>Asparagales</taxon>
        <taxon>Orchidaceae</taxon>
        <taxon>Orchidoideae</taxon>
        <taxon>Orchideae</taxon>
        <taxon>Orchidinae</taxon>
        <taxon>Platanthera</taxon>
    </lineage>
</organism>
<sequence length="128" mass="14088">MEFGDQTEIGERGINLSGSQKQRIQLARAIYQDSDINLLDDVFSAVDAQTGSEIFKECVRGALMGKSVILVTHQVDFLHNADLILVMRDGMVVQFGKYNEILNAGVDFAALDTAHESSMELVEHSTPT</sequence>
<dbReference type="PANTHER" id="PTHR24223:SF362">
    <property type="entry name" value="ABC TRANSPORTER C FAMILY MEMBER 4"/>
    <property type="match status" value="1"/>
</dbReference>
<dbReference type="PANTHER" id="PTHR24223">
    <property type="entry name" value="ATP-BINDING CASSETTE SUB-FAMILY C"/>
    <property type="match status" value="1"/>
</dbReference>
<proteinExistence type="predicted"/>
<evidence type="ECO:0000259" key="3">
    <source>
        <dbReference type="Pfam" id="PF00005"/>
    </source>
</evidence>
<name>A0ABR2LHA2_9ASPA</name>
<evidence type="ECO:0000256" key="1">
    <source>
        <dbReference type="ARBA" id="ARBA00022741"/>
    </source>
</evidence>
<keyword evidence="2" id="KW-0067">ATP-binding</keyword>
<dbReference type="EMBL" id="JBBWWR010000019">
    <property type="protein sequence ID" value="KAK8941528.1"/>
    <property type="molecule type" value="Genomic_DNA"/>
</dbReference>
<evidence type="ECO:0000256" key="2">
    <source>
        <dbReference type="ARBA" id="ARBA00022840"/>
    </source>
</evidence>
<evidence type="ECO:0000313" key="4">
    <source>
        <dbReference type="EMBL" id="KAK8941528.1"/>
    </source>
</evidence>
<dbReference type="Gene3D" id="3.40.50.300">
    <property type="entry name" value="P-loop containing nucleotide triphosphate hydrolases"/>
    <property type="match status" value="1"/>
</dbReference>
<reference evidence="4 5" key="1">
    <citation type="journal article" date="2022" name="Nat. Plants">
        <title>Genomes of leafy and leafless Platanthera orchids illuminate the evolution of mycoheterotrophy.</title>
        <authorList>
            <person name="Li M.H."/>
            <person name="Liu K.W."/>
            <person name="Li Z."/>
            <person name="Lu H.C."/>
            <person name="Ye Q.L."/>
            <person name="Zhang D."/>
            <person name="Wang J.Y."/>
            <person name="Li Y.F."/>
            <person name="Zhong Z.M."/>
            <person name="Liu X."/>
            <person name="Yu X."/>
            <person name="Liu D.K."/>
            <person name="Tu X.D."/>
            <person name="Liu B."/>
            <person name="Hao Y."/>
            <person name="Liao X.Y."/>
            <person name="Jiang Y.T."/>
            <person name="Sun W.H."/>
            <person name="Chen J."/>
            <person name="Chen Y.Q."/>
            <person name="Ai Y."/>
            <person name="Zhai J.W."/>
            <person name="Wu S.S."/>
            <person name="Zhou Z."/>
            <person name="Hsiao Y.Y."/>
            <person name="Wu W.L."/>
            <person name="Chen Y.Y."/>
            <person name="Lin Y.F."/>
            <person name="Hsu J.L."/>
            <person name="Li C.Y."/>
            <person name="Wang Z.W."/>
            <person name="Zhao X."/>
            <person name="Zhong W.Y."/>
            <person name="Ma X.K."/>
            <person name="Ma L."/>
            <person name="Huang J."/>
            <person name="Chen G.Z."/>
            <person name="Huang M.Z."/>
            <person name="Huang L."/>
            <person name="Peng D.H."/>
            <person name="Luo Y.B."/>
            <person name="Zou S.Q."/>
            <person name="Chen S.P."/>
            <person name="Lan S."/>
            <person name="Tsai W.C."/>
            <person name="Van de Peer Y."/>
            <person name="Liu Z.J."/>
        </authorList>
    </citation>
    <scope>NUCLEOTIDE SEQUENCE [LARGE SCALE GENOMIC DNA]</scope>
    <source>
        <strain evidence="4">Lor288</strain>
    </source>
</reference>
<feature type="domain" description="ABC transporter" evidence="3">
    <location>
        <begin position="6"/>
        <end position="42"/>
    </location>
</feature>
<dbReference type="InterPro" id="IPR003439">
    <property type="entry name" value="ABC_transporter-like_ATP-bd"/>
</dbReference>
<dbReference type="Proteomes" id="UP001412067">
    <property type="component" value="Unassembled WGS sequence"/>
</dbReference>
<gene>
    <name evidence="4" type="primary">ABCC14</name>
    <name evidence="4" type="ORF">KSP40_PGU002839</name>
</gene>
<protein>
    <submittedName>
        <fullName evidence="4">ABC transporter C family member 14</fullName>
    </submittedName>
</protein>
<dbReference type="InterPro" id="IPR050173">
    <property type="entry name" value="ABC_transporter_C-like"/>
</dbReference>
<comment type="caution">
    <text evidence="4">The sequence shown here is derived from an EMBL/GenBank/DDBJ whole genome shotgun (WGS) entry which is preliminary data.</text>
</comment>
<keyword evidence="1" id="KW-0547">Nucleotide-binding</keyword>
<evidence type="ECO:0000313" key="5">
    <source>
        <dbReference type="Proteomes" id="UP001412067"/>
    </source>
</evidence>
<dbReference type="SUPFAM" id="SSF52540">
    <property type="entry name" value="P-loop containing nucleoside triphosphate hydrolases"/>
    <property type="match status" value="1"/>
</dbReference>
<dbReference type="InterPro" id="IPR027417">
    <property type="entry name" value="P-loop_NTPase"/>
</dbReference>
<accession>A0ABR2LHA2</accession>